<accession>A0A1B6PNE1</accession>
<dbReference type="AlphaFoldDB" id="A0A1B6PNE1"/>
<evidence type="ECO:0000313" key="2">
    <source>
        <dbReference type="EMBL" id="KXG27180.1"/>
    </source>
</evidence>
<protein>
    <recommendedName>
        <fullName evidence="4">NAD-dependent epimerase/dehydratase domain-containing protein</fullName>
    </recommendedName>
</protein>
<reference evidence="3" key="3">
    <citation type="journal article" date="2018" name="Plant J.">
        <title>The Sorghum bicolor reference genome: improved assembly, gene annotations, a transcriptome atlas, and signatures of genome organization.</title>
        <authorList>
            <person name="McCormick R.F."/>
            <person name="Truong S.K."/>
            <person name="Sreedasyam A."/>
            <person name="Jenkins J."/>
            <person name="Shu S."/>
            <person name="Sims D."/>
            <person name="Kennedy M."/>
            <person name="Amirebrahimi M."/>
            <person name="Weers B.D."/>
            <person name="McKinley B."/>
            <person name="Mattison A."/>
            <person name="Morishige D.T."/>
            <person name="Grimwood J."/>
            <person name="Schmutz J."/>
            <person name="Mullet J.E."/>
        </authorList>
    </citation>
    <scope>NUCLEOTIDE SEQUENCE [LARGE SCALE GENOMIC DNA]</scope>
    <source>
        <strain evidence="3">cv. BTx623</strain>
    </source>
</reference>
<dbReference type="EMBL" id="CM000765">
    <property type="protein sequence ID" value="KXG27180.1"/>
    <property type="molecule type" value="Genomic_DNA"/>
</dbReference>
<dbReference type="SUPFAM" id="SSF51735">
    <property type="entry name" value="NAD(P)-binding Rossmann-fold domains"/>
    <property type="match status" value="1"/>
</dbReference>
<dbReference type="Gene3D" id="3.40.50.720">
    <property type="entry name" value="NAD(P)-binding Rossmann-like Domain"/>
    <property type="match status" value="1"/>
</dbReference>
<dbReference type="GO" id="GO:0016491">
    <property type="term" value="F:oxidoreductase activity"/>
    <property type="evidence" value="ECO:0007669"/>
    <property type="project" value="UniProtKB-KW"/>
</dbReference>
<evidence type="ECO:0008006" key="4">
    <source>
        <dbReference type="Google" id="ProtNLM"/>
    </source>
</evidence>
<dbReference type="InterPro" id="IPR050425">
    <property type="entry name" value="NAD(P)_dehydrat-like"/>
</dbReference>
<organism evidence="2 3">
    <name type="scientific">Sorghum bicolor</name>
    <name type="common">Sorghum</name>
    <name type="synonym">Sorghum vulgare</name>
    <dbReference type="NCBI Taxonomy" id="4558"/>
    <lineage>
        <taxon>Eukaryota</taxon>
        <taxon>Viridiplantae</taxon>
        <taxon>Streptophyta</taxon>
        <taxon>Embryophyta</taxon>
        <taxon>Tracheophyta</taxon>
        <taxon>Spermatophyta</taxon>
        <taxon>Magnoliopsida</taxon>
        <taxon>Liliopsida</taxon>
        <taxon>Poales</taxon>
        <taxon>Poaceae</taxon>
        <taxon>PACMAD clade</taxon>
        <taxon>Panicoideae</taxon>
        <taxon>Andropogonodae</taxon>
        <taxon>Andropogoneae</taxon>
        <taxon>Sorghinae</taxon>
        <taxon>Sorghum</taxon>
    </lineage>
</organism>
<proteinExistence type="predicted"/>
<evidence type="ECO:0000256" key="1">
    <source>
        <dbReference type="ARBA" id="ARBA00023002"/>
    </source>
</evidence>
<evidence type="ECO:0000313" key="3">
    <source>
        <dbReference type="Proteomes" id="UP000000768"/>
    </source>
</evidence>
<dbReference type="InterPro" id="IPR036291">
    <property type="entry name" value="NAD(P)-bd_dom_sf"/>
</dbReference>
<dbReference type="PANTHER" id="PTHR10366">
    <property type="entry name" value="NAD DEPENDENT EPIMERASE/DEHYDRATASE"/>
    <property type="match status" value="1"/>
</dbReference>
<name>A0A1B6PNE1_SORBI</name>
<dbReference type="Gramene" id="KXG27179">
    <property type="protein sequence ID" value="KXG27179"/>
    <property type="gene ID" value="SORBI_3006G226900"/>
</dbReference>
<dbReference type="Gramene" id="KXG27180">
    <property type="protein sequence ID" value="KXG27180"/>
    <property type="gene ID" value="SORBI_3006G226900"/>
</dbReference>
<keyword evidence="1" id="KW-0560">Oxidoreductase</keyword>
<dbReference type="ExpressionAtlas" id="A0A1B6PNE1">
    <property type="expression patterns" value="baseline and differential"/>
</dbReference>
<reference evidence="2 3" key="1">
    <citation type="journal article" date="2009" name="Nature">
        <title>The Sorghum bicolor genome and the diversification of grasses.</title>
        <authorList>
            <person name="Paterson A.H."/>
            <person name="Bowers J.E."/>
            <person name="Bruggmann R."/>
            <person name="Dubchak I."/>
            <person name="Grimwood J."/>
            <person name="Gundlach H."/>
            <person name="Haberer G."/>
            <person name="Hellsten U."/>
            <person name="Mitros T."/>
            <person name="Poliakov A."/>
            <person name="Schmutz J."/>
            <person name="Spannagl M."/>
            <person name="Tang H."/>
            <person name="Wang X."/>
            <person name="Wicker T."/>
            <person name="Bharti A.K."/>
            <person name="Chapman J."/>
            <person name="Feltus F.A."/>
            <person name="Gowik U."/>
            <person name="Grigoriev I.V."/>
            <person name="Lyons E."/>
            <person name="Maher C.A."/>
            <person name="Martis M."/>
            <person name="Narechania A."/>
            <person name="Otillar R.P."/>
            <person name="Penning B.W."/>
            <person name="Salamov A.A."/>
            <person name="Wang Y."/>
            <person name="Zhang L."/>
            <person name="Carpita N.C."/>
            <person name="Freeling M."/>
            <person name="Gingle A.R."/>
            <person name="Hash C.T."/>
            <person name="Keller B."/>
            <person name="Klein P."/>
            <person name="Kresovich S."/>
            <person name="McCann M.C."/>
            <person name="Ming R."/>
            <person name="Peterson D.G."/>
            <person name="Mehboob-ur-Rahman"/>
            <person name="Ware D."/>
            <person name="Westhoff P."/>
            <person name="Mayer K.F."/>
            <person name="Messing J."/>
            <person name="Rokhsar D.S."/>
        </authorList>
    </citation>
    <scope>NUCLEOTIDE SEQUENCE [LARGE SCALE GENOMIC DNA]</scope>
    <source>
        <strain evidence="3">cv. BTx623</strain>
    </source>
</reference>
<dbReference type="Proteomes" id="UP000000768">
    <property type="component" value="Chromosome 6"/>
</dbReference>
<dbReference type="PANTHER" id="PTHR10366:SF760">
    <property type="entry name" value="NAD-DEPENDENT EPIMERASE_DEHYDRATASE DOMAIN-CONTAINING PROTEIN"/>
    <property type="match status" value="1"/>
</dbReference>
<gene>
    <name evidence="2" type="ORF">SORBI_3006G226900</name>
</gene>
<dbReference type="EMBL" id="CM000765">
    <property type="protein sequence ID" value="KXG27179.1"/>
    <property type="molecule type" value="Genomic_DNA"/>
</dbReference>
<keyword evidence="3" id="KW-1185">Reference proteome</keyword>
<sequence>MRSCARARTLRRVILTSSSAGVYIRPELPQQGDDDDGHVVLDEDSWSDVEYLRAEKPPLWWAYCVSKVLLEKAACRFAEEHGISLVTICPVVTVGEAPAPVVNTSVPLCLSFLTGNEALLAALKGIEKTSGGVQLVHVDDLCRAELFVAEEAAAAGRYICCSLNTTVVEIARFLARKYPQYGVETNLSTDDDEQLLEKPRVSLSSAKLVGEGFEFKYKTLDEIYGDVVRRVRQGTGNSALLI</sequence>
<reference evidence="2" key="2">
    <citation type="submission" date="2017-02" db="EMBL/GenBank/DDBJ databases">
        <title>WGS assembly of Sorghum bicolor.</title>
        <authorList>
            <person name="Paterson A."/>
            <person name="Mullet J."/>
            <person name="Bowers J."/>
            <person name="Bruggmann R."/>
            <person name="Dubchak I."/>
            <person name="Grimwood J."/>
            <person name="Gundlach H."/>
            <person name="Haberer G."/>
            <person name="Hellsten U."/>
            <person name="Mitros T."/>
            <person name="Poliakov A."/>
            <person name="Schmutz J."/>
            <person name="Spannagl M."/>
            <person name="Tang H."/>
            <person name="Wang X."/>
            <person name="Wicker T."/>
            <person name="Bharti A."/>
            <person name="Chapman J."/>
            <person name="Feltus F."/>
            <person name="Gowik U."/>
            <person name="Grigoriev I."/>
            <person name="Lyons E."/>
            <person name="Maher C."/>
            <person name="Martis M."/>
            <person name="Narechania A."/>
            <person name="Otillar R."/>
            <person name="Penning B."/>
            <person name="Salamov A."/>
            <person name="Wang Y."/>
            <person name="Zhang L."/>
            <person name="Carpita N."/>
            <person name="Freeling M."/>
            <person name="Gingle A."/>
            <person name="Hash C."/>
            <person name="Keller B."/>
            <person name="Klein P."/>
            <person name="Kresovich S."/>
            <person name="Mccann M."/>
            <person name="Ming R."/>
            <person name="Peterson D."/>
            <person name="Rahman M."/>
            <person name="Ware D."/>
            <person name="Westhoff P."/>
            <person name="Mayer K."/>
            <person name="Messing J."/>
            <person name="Sims D."/>
            <person name="Jenkins J."/>
            <person name="Shu S."/>
            <person name="Rokhsar D."/>
        </authorList>
    </citation>
    <scope>NUCLEOTIDE SEQUENCE</scope>
</reference>